<evidence type="ECO:0000313" key="2">
    <source>
        <dbReference type="Proteomes" id="UP000268033"/>
    </source>
</evidence>
<reference evidence="1 2" key="1">
    <citation type="submission" date="2018-11" db="EMBL/GenBank/DDBJ databases">
        <title>Genomic Encyclopedia of Type Strains, Phase IV (KMG-IV): sequencing the most valuable type-strain genomes for metagenomic binning, comparative biology and taxonomic classification.</title>
        <authorList>
            <person name="Goeker M."/>
        </authorList>
    </citation>
    <scope>NUCLEOTIDE SEQUENCE [LARGE SCALE GENOMIC DNA]</scope>
    <source>
        <strain evidence="1 2">DSM 21945</strain>
    </source>
</reference>
<comment type="caution">
    <text evidence="1">The sequence shown here is derived from an EMBL/GenBank/DDBJ whole genome shotgun (WGS) entry which is preliminary data.</text>
</comment>
<accession>A0A3N1PG15</accession>
<name>A0A3N1PG15_9GAMM</name>
<dbReference type="EMBL" id="RJUL01000005">
    <property type="protein sequence ID" value="ROQ25810.1"/>
    <property type="molecule type" value="Genomic_DNA"/>
</dbReference>
<evidence type="ECO:0000313" key="1">
    <source>
        <dbReference type="EMBL" id="ROQ25810.1"/>
    </source>
</evidence>
<gene>
    <name evidence="1" type="ORF">EDC28_105119</name>
</gene>
<protein>
    <submittedName>
        <fullName evidence="1">Uncharacterized protein</fullName>
    </submittedName>
</protein>
<organism evidence="1 2">
    <name type="scientific">Gallaecimonas pentaromativorans</name>
    <dbReference type="NCBI Taxonomy" id="584787"/>
    <lineage>
        <taxon>Bacteria</taxon>
        <taxon>Pseudomonadati</taxon>
        <taxon>Pseudomonadota</taxon>
        <taxon>Gammaproteobacteria</taxon>
        <taxon>Enterobacterales</taxon>
        <taxon>Gallaecimonadaceae</taxon>
        <taxon>Gallaecimonas</taxon>
    </lineage>
</organism>
<sequence>MSPGDCQPNSPASSTWFMEYLKEHPDNQEYYLHLSEIANK</sequence>
<dbReference type="Proteomes" id="UP000268033">
    <property type="component" value="Unassembled WGS sequence"/>
</dbReference>
<dbReference type="AlphaFoldDB" id="A0A3N1PG15"/>
<keyword evidence="2" id="KW-1185">Reference proteome</keyword>
<proteinExistence type="predicted"/>